<dbReference type="Proteomes" id="UP000247903">
    <property type="component" value="Unassembled WGS sequence"/>
</dbReference>
<reference evidence="1 2" key="1">
    <citation type="submission" date="2018-05" db="EMBL/GenBank/DDBJ databases">
        <title>Flavobacterium sp. strain IMCC34759, incomplete genome.</title>
        <authorList>
            <person name="Joung Y."/>
            <person name="Cho J."/>
        </authorList>
    </citation>
    <scope>NUCLEOTIDE SEQUENCE [LARGE SCALE GENOMIC DNA]</scope>
    <source>
        <strain evidence="1 2">IMCC34759</strain>
    </source>
</reference>
<keyword evidence="2" id="KW-1185">Reference proteome</keyword>
<dbReference type="EMBL" id="QJHK01000020">
    <property type="protein sequence ID" value="PXY39320.1"/>
    <property type="molecule type" value="Genomic_DNA"/>
</dbReference>
<protein>
    <submittedName>
        <fullName evidence="1">Uncharacterized protein</fullName>
    </submittedName>
</protein>
<comment type="caution">
    <text evidence="1">The sequence shown here is derived from an EMBL/GenBank/DDBJ whole genome shotgun (WGS) entry which is preliminary data.</text>
</comment>
<proteinExistence type="predicted"/>
<sequence>MSIGISRAVPKHIAGNLLFNLIIKNNSNNPMGVMIQKRQFSLFFYRNRMKNVPRTVFNDNFSAPDTIFYRKIIRK</sequence>
<accession>A0A2V4BNV5</accession>
<dbReference type="AlphaFoldDB" id="A0A2V4BNV5"/>
<evidence type="ECO:0000313" key="2">
    <source>
        <dbReference type="Proteomes" id="UP000247903"/>
    </source>
</evidence>
<organism evidence="1 2">
    <name type="scientific">Flavobacterium cheongpyeongense</name>
    <dbReference type="NCBI Taxonomy" id="2212651"/>
    <lineage>
        <taxon>Bacteria</taxon>
        <taxon>Pseudomonadati</taxon>
        <taxon>Bacteroidota</taxon>
        <taxon>Flavobacteriia</taxon>
        <taxon>Flavobacteriales</taxon>
        <taxon>Flavobacteriaceae</taxon>
        <taxon>Flavobacterium</taxon>
    </lineage>
</organism>
<gene>
    <name evidence="1" type="ORF">DMB65_18370</name>
</gene>
<name>A0A2V4BNV5_9FLAO</name>
<evidence type="ECO:0000313" key="1">
    <source>
        <dbReference type="EMBL" id="PXY39320.1"/>
    </source>
</evidence>